<proteinExistence type="inferred from homology"/>
<evidence type="ECO:0000256" key="1">
    <source>
        <dbReference type="ARBA" id="ARBA00004651"/>
    </source>
</evidence>
<gene>
    <name evidence="9" type="ORF">C7455_103210</name>
</gene>
<dbReference type="GO" id="GO:0005886">
    <property type="term" value="C:plasma membrane"/>
    <property type="evidence" value="ECO:0007669"/>
    <property type="project" value="UniProtKB-SubCell"/>
</dbReference>
<reference evidence="9 10" key="1">
    <citation type="submission" date="2018-05" db="EMBL/GenBank/DDBJ databases">
        <title>Genomic Encyclopedia of Type Strains, Phase IV (KMG-IV): sequencing the most valuable type-strain genomes for metagenomic binning, comparative biology and taxonomic classification.</title>
        <authorList>
            <person name="Goeker M."/>
        </authorList>
    </citation>
    <scope>NUCLEOTIDE SEQUENCE [LARGE SCALE GENOMIC DNA]</scope>
    <source>
        <strain evidence="9 10">DSM 16097</strain>
    </source>
</reference>
<accession>A0A316H0S7</accession>
<feature type="transmembrane region" description="Helical" evidence="8">
    <location>
        <begin position="105"/>
        <end position="125"/>
    </location>
</feature>
<dbReference type="RefSeq" id="WP_109667191.1">
    <property type="nucleotide sequence ID" value="NZ_QGGW01000003.1"/>
</dbReference>
<dbReference type="Pfam" id="PF01925">
    <property type="entry name" value="TauE"/>
    <property type="match status" value="1"/>
</dbReference>
<sequence length="250" mass="25570">MPEGLSAALALPGLWGLLLAVTVAGTVFGFAGFGAALIFLPVAVSLVAPELAVAAFSVTALSSLVTVVPRAFGQTDKRALGQLLLAAMAGFPVGVWMLRSADETVIQWAVSGLVLLTLAALVAGWRMKTAPRTGARLGVGAATGVVGGATGLTGPVVILFNLGAGAPAAVTRANTLVFLTLSSALLLPQLWLQGLLRPEALWLGLVLVVPYALGNRIGQALFDPGREGLYRRVAYAIIGASALVGLPIWR</sequence>
<feature type="transmembrane region" description="Helical" evidence="8">
    <location>
        <begin position="200"/>
        <end position="217"/>
    </location>
</feature>
<name>A0A316H0S7_9RHOB</name>
<evidence type="ECO:0000313" key="10">
    <source>
        <dbReference type="Proteomes" id="UP000245708"/>
    </source>
</evidence>
<keyword evidence="3" id="KW-0813">Transport</keyword>
<dbReference type="PANTHER" id="PTHR30269:SF37">
    <property type="entry name" value="MEMBRANE TRANSPORTER PROTEIN"/>
    <property type="match status" value="1"/>
</dbReference>
<organism evidence="9 10">
    <name type="scientific">Roseicyclus mahoneyensis</name>
    <dbReference type="NCBI Taxonomy" id="164332"/>
    <lineage>
        <taxon>Bacteria</taxon>
        <taxon>Pseudomonadati</taxon>
        <taxon>Pseudomonadota</taxon>
        <taxon>Alphaproteobacteria</taxon>
        <taxon>Rhodobacterales</taxon>
        <taxon>Roseobacteraceae</taxon>
        <taxon>Roseicyclus</taxon>
    </lineage>
</organism>
<feature type="transmembrane region" description="Helical" evidence="8">
    <location>
        <begin position="229"/>
        <end position="249"/>
    </location>
</feature>
<protein>
    <recommendedName>
        <fullName evidence="8">Probable membrane transporter protein</fullName>
    </recommendedName>
</protein>
<keyword evidence="5 8" id="KW-0812">Transmembrane</keyword>
<comment type="subcellular location">
    <subcellularLocation>
        <location evidence="1 8">Cell membrane</location>
        <topology evidence="1 8">Multi-pass membrane protein</topology>
    </subcellularLocation>
</comment>
<comment type="similarity">
    <text evidence="2 8">Belongs to the 4-toluene sulfonate uptake permease (TSUP) (TC 2.A.102) family.</text>
</comment>
<dbReference type="PANTHER" id="PTHR30269">
    <property type="entry name" value="TRANSMEMBRANE PROTEIN YFCA"/>
    <property type="match status" value="1"/>
</dbReference>
<feature type="transmembrane region" description="Helical" evidence="8">
    <location>
        <begin position="137"/>
        <end position="160"/>
    </location>
</feature>
<keyword evidence="7 8" id="KW-0472">Membrane</keyword>
<evidence type="ECO:0000256" key="3">
    <source>
        <dbReference type="ARBA" id="ARBA00022448"/>
    </source>
</evidence>
<dbReference type="InterPro" id="IPR002781">
    <property type="entry name" value="TM_pro_TauE-like"/>
</dbReference>
<feature type="transmembrane region" description="Helical" evidence="8">
    <location>
        <begin position="51"/>
        <end position="72"/>
    </location>
</feature>
<feature type="transmembrane region" description="Helical" evidence="8">
    <location>
        <begin position="166"/>
        <end position="188"/>
    </location>
</feature>
<keyword evidence="6 8" id="KW-1133">Transmembrane helix</keyword>
<evidence type="ECO:0000256" key="2">
    <source>
        <dbReference type="ARBA" id="ARBA00009142"/>
    </source>
</evidence>
<keyword evidence="10" id="KW-1185">Reference proteome</keyword>
<evidence type="ECO:0000256" key="6">
    <source>
        <dbReference type="ARBA" id="ARBA00022989"/>
    </source>
</evidence>
<evidence type="ECO:0000256" key="5">
    <source>
        <dbReference type="ARBA" id="ARBA00022692"/>
    </source>
</evidence>
<evidence type="ECO:0000256" key="8">
    <source>
        <dbReference type="RuleBase" id="RU363041"/>
    </source>
</evidence>
<dbReference type="InterPro" id="IPR052017">
    <property type="entry name" value="TSUP"/>
</dbReference>
<dbReference type="OrthoDB" id="9795324at2"/>
<evidence type="ECO:0000313" key="9">
    <source>
        <dbReference type="EMBL" id="PWK61010.1"/>
    </source>
</evidence>
<keyword evidence="4 8" id="KW-1003">Cell membrane</keyword>
<evidence type="ECO:0000256" key="4">
    <source>
        <dbReference type="ARBA" id="ARBA00022475"/>
    </source>
</evidence>
<feature type="transmembrane region" description="Helical" evidence="8">
    <location>
        <begin position="79"/>
        <end position="99"/>
    </location>
</feature>
<dbReference type="EMBL" id="QGGW01000003">
    <property type="protein sequence ID" value="PWK61010.1"/>
    <property type="molecule type" value="Genomic_DNA"/>
</dbReference>
<dbReference type="AlphaFoldDB" id="A0A316H0S7"/>
<comment type="caution">
    <text evidence="9">The sequence shown here is derived from an EMBL/GenBank/DDBJ whole genome shotgun (WGS) entry which is preliminary data.</text>
</comment>
<feature type="transmembrane region" description="Helical" evidence="8">
    <location>
        <begin position="12"/>
        <end position="39"/>
    </location>
</feature>
<evidence type="ECO:0000256" key="7">
    <source>
        <dbReference type="ARBA" id="ARBA00023136"/>
    </source>
</evidence>
<dbReference type="Proteomes" id="UP000245708">
    <property type="component" value="Unassembled WGS sequence"/>
</dbReference>